<dbReference type="EMBL" id="LNFO01003410">
    <property type="protein sequence ID" value="KUF82994.1"/>
    <property type="molecule type" value="Genomic_DNA"/>
</dbReference>
<protein>
    <submittedName>
        <fullName evidence="1">Uncharacterized protein</fullName>
    </submittedName>
</protein>
<dbReference type="AlphaFoldDB" id="A0A0W8CGF2"/>
<dbReference type="Proteomes" id="UP000052943">
    <property type="component" value="Unassembled WGS sequence"/>
</dbReference>
<evidence type="ECO:0000313" key="1">
    <source>
        <dbReference type="EMBL" id="KUF82994.1"/>
    </source>
</evidence>
<gene>
    <name evidence="1" type="ORF">AM587_10007695</name>
</gene>
<organism evidence="1 2">
    <name type="scientific">Phytophthora nicotianae</name>
    <name type="common">Potato buckeye rot agent</name>
    <name type="synonym">Phytophthora parasitica</name>
    <dbReference type="NCBI Taxonomy" id="4792"/>
    <lineage>
        <taxon>Eukaryota</taxon>
        <taxon>Sar</taxon>
        <taxon>Stramenopiles</taxon>
        <taxon>Oomycota</taxon>
        <taxon>Peronosporomycetes</taxon>
        <taxon>Peronosporales</taxon>
        <taxon>Peronosporaceae</taxon>
        <taxon>Phytophthora</taxon>
    </lineage>
</organism>
<comment type="caution">
    <text evidence="1">The sequence shown here is derived from an EMBL/GenBank/DDBJ whole genome shotgun (WGS) entry which is preliminary data.</text>
</comment>
<proteinExistence type="predicted"/>
<sequence length="101" mass="10965">MGTVQGISITKPPESRPTPLELQQLALSHERADTARTAPVFVPMGGVHGEFVIELPPTFGDMMKLVKDSNRVDVDGWLVKVAPLPSKDASMVLKVRLDSTN</sequence>
<evidence type="ECO:0000313" key="2">
    <source>
        <dbReference type="Proteomes" id="UP000052943"/>
    </source>
</evidence>
<name>A0A0W8CGF2_PHYNI</name>
<accession>A0A0W8CGF2</accession>
<reference evidence="1 2" key="1">
    <citation type="submission" date="2015-11" db="EMBL/GenBank/DDBJ databases">
        <title>Genomes and virulence difference between two physiological races of Phytophthora nicotianae.</title>
        <authorList>
            <person name="Liu H."/>
            <person name="Ma X."/>
            <person name="Yu H."/>
            <person name="Fang D."/>
            <person name="Li Y."/>
            <person name="Wang X."/>
            <person name="Wang W."/>
            <person name="Dong Y."/>
            <person name="Xiao B."/>
        </authorList>
    </citation>
    <scope>NUCLEOTIDE SEQUENCE [LARGE SCALE GENOMIC DNA]</scope>
    <source>
        <strain evidence="2">race 0</strain>
    </source>
</reference>